<name>A0A4R3MGV6_9HYPH</name>
<keyword evidence="12" id="KW-0813">Transport</keyword>
<keyword evidence="14" id="KW-1185">Reference proteome</keyword>
<evidence type="ECO:0000256" key="2">
    <source>
        <dbReference type="ARBA" id="ARBA00022475"/>
    </source>
</evidence>
<keyword evidence="8 12" id="KW-0472">Membrane</keyword>
<feature type="transmembrane region" description="Helical" evidence="12">
    <location>
        <begin position="73"/>
        <end position="93"/>
    </location>
</feature>
<evidence type="ECO:0000313" key="14">
    <source>
        <dbReference type="Proteomes" id="UP000295678"/>
    </source>
</evidence>
<evidence type="ECO:0000256" key="7">
    <source>
        <dbReference type="ARBA" id="ARBA00023065"/>
    </source>
</evidence>
<feature type="transmembrane region" description="Helical" evidence="12">
    <location>
        <begin position="31"/>
        <end position="52"/>
    </location>
</feature>
<feature type="transmembrane region" description="Helical" evidence="12">
    <location>
        <begin position="99"/>
        <end position="124"/>
    </location>
</feature>
<evidence type="ECO:0000256" key="3">
    <source>
        <dbReference type="ARBA" id="ARBA00022519"/>
    </source>
</evidence>
<dbReference type="Pfam" id="PF02537">
    <property type="entry name" value="CRCB"/>
    <property type="match status" value="1"/>
</dbReference>
<comment type="activity regulation">
    <text evidence="12">Na(+) is not transported, but it plays an essential structural role and its presence is essential for fluoride channel function.</text>
</comment>
<feature type="binding site" evidence="12">
    <location>
        <position position="78"/>
    </location>
    <ligand>
        <name>Na(+)</name>
        <dbReference type="ChEBI" id="CHEBI:29101"/>
        <note>structural</note>
    </ligand>
</feature>
<dbReference type="GO" id="GO:0005886">
    <property type="term" value="C:plasma membrane"/>
    <property type="evidence" value="ECO:0007669"/>
    <property type="project" value="UniProtKB-SubCell"/>
</dbReference>
<dbReference type="EMBL" id="SMAK01000002">
    <property type="protein sequence ID" value="TCT12786.1"/>
    <property type="molecule type" value="Genomic_DNA"/>
</dbReference>
<dbReference type="OrthoDB" id="9806299at2"/>
<dbReference type="GO" id="GO:0140114">
    <property type="term" value="P:cellular detoxification of fluoride"/>
    <property type="evidence" value="ECO:0007669"/>
    <property type="project" value="UniProtKB-UniRule"/>
</dbReference>
<dbReference type="RefSeq" id="WP_132805611.1">
    <property type="nucleotide sequence ID" value="NZ_SMAK01000002.1"/>
</dbReference>
<evidence type="ECO:0000256" key="12">
    <source>
        <dbReference type="HAMAP-Rule" id="MF_00454"/>
    </source>
</evidence>
<dbReference type="InterPro" id="IPR003691">
    <property type="entry name" value="FluC"/>
</dbReference>
<evidence type="ECO:0000256" key="10">
    <source>
        <dbReference type="ARBA" id="ARBA00035120"/>
    </source>
</evidence>
<evidence type="ECO:0000256" key="6">
    <source>
        <dbReference type="ARBA" id="ARBA00023053"/>
    </source>
</evidence>
<dbReference type="GO" id="GO:0062054">
    <property type="term" value="F:fluoride channel activity"/>
    <property type="evidence" value="ECO:0007669"/>
    <property type="project" value="UniProtKB-UniRule"/>
</dbReference>
<keyword evidence="6 12" id="KW-0915">Sodium</keyword>
<evidence type="ECO:0000256" key="4">
    <source>
        <dbReference type="ARBA" id="ARBA00022692"/>
    </source>
</evidence>
<dbReference type="AlphaFoldDB" id="A0A4R3MGV6"/>
<dbReference type="PANTHER" id="PTHR28259">
    <property type="entry name" value="FLUORIDE EXPORT PROTEIN 1-RELATED"/>
    <property type="match status" value="1"/>
</dbReference>
<keyword evidence="7 12" id="KW-0406">Ion transport</keyword>
<reference evidence="13 14" key="1">
    <citation type="submission" date="2019-03" db="EMBL/GenBank/DDBJ databases">
        <title>Genomic Encyclopedia of Type Strains, Phase IV (KMG-IV): sequencing the most valuable type-strain genomes for metagenomic binning, comparative biology and taxonomic classification.</title>
        <authorList>
            <person name="Goeker M."/>
        </authorList>
    </citation>
    <scope>NUCLEOTIDE SEQUENCE [LARGE SCALE GENOMIC DNA]</scope>
    <source>
        <strain evidence="13 14">DSM 19345</strain>
    </source>
</reference>
<keyword evidence="12" id="KW-0479">Metal-binding</keyword>
<dbReference type="Proteomes" id="UP000295678">
    <property type="component" value="Unassembled WGS sequence"/>
</dbReference>
<keyword evidence="5 12" id="KW-1133">Transmembrane helix</keyword>
<sequence length="126" mass="12622">MYLAVGCGAAIGALARYVVTLLFGGGSVFGVVGGTLAVNIVGSFVIGLFATLSGPDGRLLVSPTVRQFVMSGICGGFTTFSLASLDTLLLILAGDAAGAALYLGMTIVLSLGAVWLGHAIAAWVNR</sequence>
<evidence type="ECO:0000256" key="1">
    <source>
        <dbReference type="ARBA" id="ARBA00004651"/>
    </source>
</evidence>
<accession>A0A4R3MGV6</accession>
<evidence type="ECO:0000256" key="5">
    <source>
        <dbReference type="ARBA" id="ARBA00022989"/>
    </source>
</evidence>
<gene>
    <name evidence="12" type="primary">fluC</name>
    <name evidence="12" type="synonym">crcB</name>
    <name evidence="13" type="ORF">EDC22_102473</name>
</gene>
<dbReference type="GO" id="GO:0046872">
    <property type="term" value="F:metal ion binding"/>
    <property type="evidence" value="ECO:0007669"/>
    <property type="project" value="UniProtKB-KW"/>
</dbReference>
<dbReference type="HAMAP" id="MF_00454">
    <property type="entry name" value="FluC"/>
    <property type="match status" value="1"/>
</dbReference>
<keyword evidence="2 12" id="KW-1003">Cell membrane</keyword>
<organism evidence="13 14">
    <name type="scientific">Tepidamorphus gemmatus</name>
    <dbReference type="NCBI Taxonomy" id="747076"/>
    <lineage>
        <taxon>Bacteria</taxon>
        <taxon>Pseudomonadati</taxon>
        <taxon>Pseudomonadota</taxon>
        <taxon>Alphaproteobacteria</taxon>
        <taxon>Hyphomicrobiales</taxon>
        <taxon>Tepidamorphaceae</taxon>
        <taxon>Tepidamorphus</taxon>
    </lineage>
</organism>
<evidence type="ECO:0000256" key="9">
    <source>
        <dbReference type="ARBA" id="ARBA00023303"/>
    </source>
</evidence>
<comment type="catalytic activity">
    <reaction evidence="11">
        <text>fluoride(in) = fluoride(out)</text>
        <dbReference type="Rhea" id="RHEA:76159"/>
        <dbReference type="ChEBI" id="CHEBI:17051"/>
    </reaction>
    <physiologicalReaction direction="left-to-right" evidence="11">
        <dbReference type="Rhea" id="RHEA:76160"/>
    </physiologicalReaction>
</comment>
<evidence type="ECO:0000256" key="11">
    <source>
        <dbReference type="ARBA" id="ARBA00035585"/>
    </source>
</evidence>
<protein>
    <recommendedName>
        <fullName evidence="12">Fluoride-specific ion channel FluC</fullName>
    </recommendedName>
</protein>
<proteinExistence type="inferred from homology"/>
<feature type="binding site" evidence="12">
    <location>
        <position position="75"/>
    </location>
    <ligand>
        <name>Na(+)</name>
        <dbReference type="ChEBI" id="CHEBI:29101"/>
        <note>structural</note>
    </ligand>
</feature>
<comment type="caution">
    <text evidence="13">The sequence shown here is derived from an EMBL/GenBank/DDBJ whole genome shotgun (WGS) entry which is preliminary data.</text>
</comment>
<evidence type="ECO:0000313" key="13">
    <source>
        <dbReference type="EMBL" id="TCT12786.1"/>
    </source>
</evidence>
<evidence type="ECO:0000256" key="8">
    <source>
        <dbReference type="ARBA" id="ARBA00023136"/>
    </source>
</evidence>
<dbReference type="PANTHER" id="PTHR28259:SF1">
    <property type="entry name" value="FLUORIDE EXPORT PROTEIN 1-RELATED"/>
    <property type="match status" value="1"/>
</dbReference>
<comment type="subcellular location">
    <subcellularLocation>
        <location evidence="1 12">Cell membrane</location>
        <topology evidence="1 12">Multi-pass membrane protein</topology>
    </subcellularLocation>
</comment>
<keyword evidence="4 12" id="KW-0812">Transmembrane</keyword>
<keyword evidence="3" id="KW-0997">Cell inner membrane</keyword>
<comment type="function">
    <text evidence="12">Fluoride-specific ion channel. Important for reducing fluoride concentration in the cell, thus reducing its toxicity.</text>
</comment>
<keyword evidence="9 12" id="KW-0407">Ion channel</keyword>
<comment type="similarity">
    <text evidence="10 12">Belongs to the fluoride channel Fluc/FEX (TC 1.A.43) family.</text>
</comment>